<proteinExistence type="predicted"/>
<keyword evidence="2" id="KW-0547">Nucleotide-binding</keyword>
<comment type="caution">
    <text evidence="8">The sequence shown here is derived from an EMBL/GenBank/DDBJ whole genome shotgun (WGS) entry which is preliminary data.</text>
</comment>
<accession>A0AAE2C034</accession>
<keyword evidence="3" id="KW-0067">ATP-binding</keyword>
<keyword evidence="4 6" id="KW-0175">Coiled coil</keyword>
<evidence type="ECO:0000256" key="6">
    <source>
        <dbReference type="SAM" id="Coils"/>
    </source>
</evidence>
<dbReference type="GO" id="GO:0005524">
    <property type="term" value="F:ATP binding"/>
    <property type="evidence" value="ECO:0007669"/>
    <property type="project" value="UniProtKB-KW"/>
</dbReference>
<evidence type="ECO:0000256" key="7">
    <source>
        <dbReference type="SAM" id="MobiDB-lite"/>
    </source>
</evidence>
<reference evidence="8" key="2">
    <citation type="journal article" date="2024" name="Plant">
        <title>Genomic evolution and insights into agronomic trait innovations of Sesamum species.</title>
        <authorList>
            <person name="Miao H."/>
            <person name="Wang L."/>
            <person name="Qu L."/>
            <person name="Liu H."/>
            <person name="Sun Y."/>
            <person name="Le M."/>
            <person name="Wang Q."/>
            <person name="Wei S."/>
            <person name="Zheng Y."/>
            <person name="Lin W."/>
            <person name="Duan Y."/>
            <person name="Cao H."/>
            <person name="Xiong S."/>
            <person name="Wang X."/>
            <person name="Wei L."/>
            <person name="Li C."/>
            <person name="Ma Q."/>
            <person name="Ju M."/>
            <person name="Zhao R."/>
            <person name="Li G."/>
            <person name="Mu C."/>
            <person name="Tian Q."/>
            <person name="Mei H."/>
            <person name="Zhang T."/>
            <person name="Gao T."/>
            <person name="Zhang H."/>
        </authorList>
    </citation>
    <scope>NUCLEOTIDE SEQUENCE</scope>
    <source>
        <strain evidence="8">K16</strain>
    </source>
</reference>
<keyword evidence="9" id="KW-1185">Reference proteome</keyword>
<dbReference type="PANTHER" id="PTHR37739">
    <property type="entry name" value="KINESIN-LIKE PROTEIN KIN-12D"/>
    <property type="match status" value="1"/>
</dbReference>
<name>A0AAE2C034_9LAMI</name>
<feature type="region of interest" description="Disordered" evidence="7">
    <location>
        <begin position="1"/>
        <end position="25"/>
    </location>
</feature>
<dbReference type="EMBL" id="JACGWL010000004">
    <property type="protein sequence ID" value="KAK4404118.1"/>
    <property type="molecule type" value="Genomic_DNA"/>
</dbReference>
<dbReference type="PANTHER" id="PTHR37739:SF17">
    <property type="entry name" value="KINESIN MOTOR DOMAIN-CONTAINING PROTEIN"/>
    <property type="match status" value="1"/>
</dbReference>
<dbReference type="Proteomes" id="UP001289374">
    <property type="component" value="Unassembled WGS sequence"/>
</dbReference>
<feature type="coiled-coil region" evidence="6">
    <location>
        <begin position="585"/>
        <end position="626"/>
    </location>
</feature>
<sequence>MMLPHAEDDSDEEMEIVDTDETMPVIPEERCVRSPEQDVKFTPSVVEKLQNDDVSRELVEQCPLVRLSPDAENTPDMATSCIEDGTESNLRIVPIDVSPVLKSPTPSVSPRLNSSRKSLRTSSTLAASQSIPTQSKLEAAHASIAKPSNSMCLNSLSNRKPHFASTQDLAATLHRGLEIIESKRLTPALRRSSFRFSCMPADVKTLVPVFKIDQMQDWKLQQELIANDDGQNMQLVPVSSPSHDQCKKQVPKAVEKVLAGAIRREMALEEMCAKQNSEIMQLNRLVDPAIQTREECNAIIGQTREDKIARLESLMDGILPTEEFMEEELLSLTHEHKILQEQYDNHPDVLRTNIELKRIQEELERYQNFFDLGERDVLLEEIQDLRTQLQFYLDSSSKTSKKQTPLLQLTSSCEPSMVASLFTAPDSTGNSEETLRQERIQWTEAESKWISLVEELRMELEASRSLAQKQKQELNMEKKCSEELKEAMQMAMEGHARMLEQYAELEEKHIQLLARHRKIQDGIEDVKKAATRAGVRGAESKFINALAAEISALKVEREKERRYFRDENKGLQAQLRDTAEAVQAAGELLVRLKEAEEAVAAAEKRARMAEQETENAYKEMDKLNKLLAASHMPKEEFSAEDTAGAVADQQWREEFAPSYGVEEPSSWFSGYDRCNI</sequence>
<feature type="compositionally biased region" description="Acidic residues" evidence="7">
    <location>
        <begin position="8"/>
        <end position="21"/>
    </location>
</feature>
<keyword evidence="1" id="KW-0493">Microtubule</keyword>
<feature type="coiled-coil region" evidence="6">
    <location>
        <begin position="453"/>
        <end position="515"/>
    </location>
</feature>
<evidence type="ECO:0000256" key="4">
    <source>
        <dbReference type="ARBA" id="ARBA00023054"/>
    </source>
</evidence>
<dbReference type="InterPro" id="IPR044986">
    <property type="entry name" value="KIF15/KIN-12"/>
</dbReference>
<keyword evidence="5" id="KW-0505">Motor protein</keyword>
<evidence type="ECO:0000256" key="3">
    <source>
        <dbReference type="ARBA" id="ARBA00022840"/>
    </source>
</evidence>
<evidence type="ECO:0000313" key="9">
    <source>
        <dbReference type="Proteomes" id="UP001289374"/>
    </source>
</evidence>
<feature type="region of interest" description="Disordered" evidence="7">
    <location>
        <begin position="100"/>
        <end position="133"/>
    </location>
</feature>
<reference evidence="8" key="1">
    <citation type="submission" date="2020-06" db="EMBL/GenBank/DDBJ databases">
        <authorList>
            <person name="Li T."/>
            <person name="Hu X."/>
            <person name="Zhang T."/>
            <person name="Song X."/>
            <person name="Zhang H."/>
            <person name="Dai N."/>
            <person name="Sheng W."/>
            <person name="Hou X."/>
            <person name="Wei L."/>
        </authorList>
    </citation>
    <scope>NUCLEOTIDE SEQUENCE</scope>
    <source>
        <strain evidence="8">K16</strain>
        <tissue evidence="8">Leaf</tissue>
    </source>
</reference>
<dbReference type="GO" id="GO:0005874">
    <property type="term" value="C:microtubule"/>
    <property type="evidence" value="ECO:0007669"/>
    <property type="project" value="UniProtKB-KW"/>
</dbReference>
<dbReference type="AlphaFoldDB" id="A0AAE2C034"/>
<feature type="compositionally biased region" description="Low complexity" evidence="7">
    <location>
        <begin position="111"/>
        <end position="125"/>
    </location>
</feature>
<protein>
    <submittedName>
        <fullName evidence="8">Kinesin-like protein KIN-12B</fullName>
    </submittedName>
</protein>
<evidence type="ECO:0000256" key="1">
    <source>
        <dbReference type="ARBA" id="ARBA00022701"/>
    </source>
</evidence>
<gene>
    <name evidence="8" type="ORF">Sango_0780400</name>
</gene>
<evidence type="ECO:0000256" key="2">
    <source>
        <dbReference type="ARBA" id="ARBA00022741"/>
    </source>
</evidence>
<organism evidence="8 9">
    <name type="scientific">Sesamum angolense</name>
    <dbReference type="NCBI Taxonomy" id="2727404"/>
    <lineage>
        <taxon>Eukaryota</taxon>
        <taxon>Viridiplantae</taxon>
        <taxon>Streptophyta</taxon>
        <taxon>Embryophyta</taxon>
        <taxon>Tracheophyta</taxon>
        <taxon>Spermatophyta</taxon>
        <taxon>Magnoliopsida</taxon>
        <taxon>eudicotyledons</taxon>
        <taxon>Gunneridae</taxon>
        <taxon>Pentapetalae</taxon>
        <taxon>asterids</taxon>
        <taxon>lamiids</taxon>
        <taxon>Lamiales</taxon>
        <taxon>Pedaliaceae</taxon>
        <taxon>Sesamum</taxon>
    </lineage>
</organism>
<evidence type="ECO:0000256" key="5">
    <source>
        <dbReference type="ARBA" id="ARBA00023175"/>
    </source>
</evidence>
<evidence type="ECO:0000313" key="8">
    <source>
        <dbReference type="EMBL" id="KAK4404118.1"/>
    </source>
</evidence>